<dbReference type="EMBL" id="CCNE01000018">
    <property type="protein sequence ID" value="CDX56840.1"/>
    <property type="molecule type" value="Genomic_DNA"/>
</dbReference>
<gene>
    <name evidence="1" type="ORF">MPL3365_250022</name>
</gene>
<dbReference type="Proteomes" id="UP000046122">
    <property type="component" value="Unassembled WGS sequence"/>
</dbReference>
<organism evidence="1 2">
    <name type="scientific">Mesorhizobium plurifarium</name>
    <dbReference type="NCBI Taxonomy" id="69974"/>
    <lineage>
        <taxon>Bacteria</taxon>
        <taxon>Pseudomonadati</taxon>
        <taxon>Pseudomonadota</taxon>
        <taxon>Alphaproteobacteria</taxon>
        <taxon>Hyphomicrobiales</taxon>
        <taxon>Phyllobacteriaceae</taxon>
        <taxon>Mesorhizobium</taxon>
    </lineage>
</organism>
<reference evidence="1 2" key="1">
    <citation type="submission" date="2014-08" db="EMBL/GenBank/DDBJ databases">
        <authorList>
            <person name="Moulin Lionel"/>
        </authorList>
    </citation>
    <scope>NUCLEOTIDE SEQUENCE [LARGE SCALE GENOMIC DNA]</scope>
</reference>
<name>A0A090G5H6_MESPL</name>
<protein>
    <submittedName>
        <fullName evidence="1">Uncharacterized protein</fullName>
    </submittedName>
</protein>
<dbReference type="AlphaFoldDB" id="A0A090G5H6"/>
<evidence type="ECO:0000313" key="1">
    <source>
        <dbReference type="EMBL" id="CDX56840.1"/>
    </source>
</evidence>
<accession>A0A090G5H6</accession>
<proteinExistence type="predicted"/>
<evidence type="ECO:0000313" key="2">
    <source>
        <dbReference type="Proteomes" id="UP000046122"/>
    </source>
</evidence>
<sequence length="43" mass="4841">MNGITEDQVRALIKLHGEDVVVLVIEARKLREPEQHPLPSVPL</sequence>